<dbReference type="Proteomes" id="UP000320762">
    <property type="component" value="Unassembled WGS sequence"/>
</dbReference>
<accession>A0A550C942</accession>
<organism evidence="2 3">
    <name type="scientific">Schizophyllum amplum</name>
    <dbReference type="NCBI Taxonomy" id="97359"/>
    <lineage>
        <taxon>Eukaryota</taxon>
        <taxon>Fungi</taxon>
        <taxon>Dikarya</taxon>
        <taxon>Basidiomycota</taxon>
        <taxon>Agaricomycotina</taxon>
        <taxon>Agaricomycetes</taxon>
        <taxon>Agaricomycetidae</taxon>
        <taxon>Agaricales</taxon>
        <taxon>Schizophyllaceae</taxon>
        <taxon>Schizophyllum</taxon>
    </lineage>
</organism>
<dbReference type="AlphaFoldDB" id="A0A550C942"/>
<evidence type="ECO:0000313" key="3">
    <source>
        <dbReference type="Proteomes" id="UP000320762"/>
    </source>
</evidence>
<feature type="region of interest" description="Disordered" evidence="1">
    <location>
        <begin position="290"/>
        <end position="371"/>
    </location>
</feature>
<proteinExistence type="predicted"/>
<feature type="compositionally biased region" description="Pro residues" evidence="1">
    <location>
        <begin position="352"/>
        <end position="370"/>
    </location>
</feature>
<protein>
    <submittedName>
        <fullName evidence="2">Uncharacterized protein</fullName>
    </submittedName>
</protein>
<sequence length="420" mass="47942">MLKYKMHPHDRKCVMSGATIQLARARLIPEEAADEEEHEVATKEWMFGLPRGDLRFYLASPANGMILRHDICNMYCHGEFVLVPTFKTYLDIMKFMRGINNRKDDDRSPRRPLTVLASPNGFYRYVFIAYSKAARALQEQLKLQAQTDEDMNGGIHPLDGNPCVPGSNLLPILECYPHPFSISVYADKAFSMRRRTPITDQWYTLTRRILEHWEQQLIQPPQWFIDEPKLGEDDDELSATEASGYWLHSSADKGTAKAWAGNGVMVHVDDYKEHCWKRIDLWVNSVDPDASDPDAPLPSIKDPNTTHLHTNTFQRSPLQLRRSHRIRAKACPYARPSPDHRTSPRATAQCPPYAPPSPDSGPRTLPPSPPRKAAYALRYRDVVRDPPAWAKRDGEFPTPTFSSNDWAYFCHRIALNAPPA</sequence>
<dbReference type="EMBL" id="VDMD01000017">
    <property type="protein sequence ID" value="TRM61322.1"/>
    <property type="molecule type" value="Genomic_DNA"/>
</dbReference>
<feature type="compositionally biased region" description="Polar residues" evidence="1">
    <location>
        <begin position="302"/>
        <end position="317"/>
    </location>
</feature>
<reference evidence="2 3" key="1">
    <citation type="journal article" date="2019" name="New Phytol.">
        <title>Comparative genomics reveals unique wood-decay strategies and fruiting body development in the Schizophyllaceae.</title>
        <authorList>
            <person name="Almasi E."/>
            <person name="Sahu N."/>
            <person name="Krizsan K."/>
            <person name="Balint B."/>
            <person name="Kovacs G.M."/>
            <person name="Kiss B."/>
            <person name="Cseklye J."/>
            <person name="Drula E."/>
            <person name="Henrissat B."/>
            <person name="Nagy I."/>
            <person name="Chovatia M."/>
            <person name="Adam C."/>
            <person name="LaButti K."/>
            <person name="Lipzen A."/>
            <person name="Riley R."/>
            <person name="Grigoriev I.V."/>
            <person name="Nagy L.G."/>
        </authorList>
    </citation>
    <scope>NUCLEOTIDE SEQUENCE [LARGE SCALE GENOMIC DNA]</scope>
    <source>
        <strain evidence="2 3">NL-1724</strain>
    </source>
</reference>
<comment type="caution">
    <text evidence="2">The sequence shown here is derived from an EMBL/GenBank/DDBJ whole genome shotgun (WGS) entry which is preliminary data.</text>
</comment>
<keyword evidence="3" id="KW-1185">Reference proteome</keyword>
<evidence type="ECO:0000313" key="2">
    <source>
        <dbReference type="EMBL" id="TRM61322.1"/>
    </source>
</evidence>
<gene>
    <name evidence="2" type="ORF">BD626DRAFT_631853</name>
</gene>
<name>A0A550C942_9AGAR</name>
<evidence type="ECO:0000256" key="1">
    <source>
        <dbReference type="SAM" id="MobiDB-lite"/>
    </source>
</evidence>